<dbReference type="EMBL" id="ML991838">
    <property type="protein sequence ID" value="KAF2230640.1"/>
    <property type="molecule type" value="Genomic_DNA"/>
</dbReference>
<dbReference type="Proteomes" id="UP000800092">
    <property type="component" value="Unassembled WGS sequence"/>
</dbReference>
<protein>
    <submittedName>
        <fullName evidence="11">Dyp-type peroxidase</fullName>
    </submittedName>
</protein>
<dbReference type="InterPro" id="IPR011008">
    <property type="entry name" value="Dimeric_a/b-barrel"/>
</dbReference>
<dbReference type="OrthoDB" id="3207336at2759"/>
<dbReference type="InterPro" id="IPR049509">
    <property type="entry name" value="DyP_N"/>
</dbReference>
<dbReference type="GO" id="GO:0020037">
    <property type="term" value="F:heme binding"/>
    <property type="evidence" value="ECO:0007669"/>
    <property type="project" value="InterPro"/>
</dbReference>
<dbReference type="Pfam" id="PF21105">
    <property type="entry name" value="DyP_N"/>
    <property type="match status" value="1"/>
</dbReference>
<accession>A0A6A6GYT3</accession>
<evidence type="ECO:0000313" key="11">
    <source>
        <dbReference type="EMBL" id="KAF2230640.1"/>
    </source>
</evidence>
<keyword evidence="12" id="KW-1185">Reference proteome</keyword>
<evidence type="ECO:0000256" key="4">
    <source>
        <dbReference type="ARBA" id="ARBA00022723"/>
    </source>
</evidence>
<evidence type="ECO:0000256" key="3">
    <source>
        <dbReference type="ARBA" id="ARBA00022617"/>
    </source>
</evidence>
<keyword evidence="4" id="KW-0479">Metal-binding</keyword>
<organism evidence="11 12">
    <name type="scientific">Viridothelium virens</name>
    <name type="common">Speckled blister lichen</name>
    <name type="synonym">Trypethelium virens</name>
    <dbReference type="NCBI Taxonomy" id="1048519"/>
    <lineage>
        <taxon>Eukaryota</taxon>
        <taxon>Fungi</taxon>
        <taxon>Dikarya</taxon>
        <taxon>Ascomycota</taxon>
        <taxon>Pezizomycotina</taxon>
        <taxon>Dothideomycetes</taxon>
        <taxon>Dothideomycetes incertae sedis</taxon>
        <taxon>Trypetheliales</taxon>
        <taxon>Trypetheliaceae</taxon>
        <taxon>Viridothelium</taxon>
    </lineage>
</organism>
<evidence type="ECO:0000256" key="1">
    <source>
        <dbReference type="ARBA" id="ARBA00001970"/>
    </source>
</evidence>
<dbReference type="Pfam" id="PF20628">
    <property type="entry name" value="Dyp_perox_C"/>
    <property type="match status" value="1"/>
</dbReference>
<feature type="domain" description="Dyp-type peroxidase C-terminal" evidence="9">
    <location>
        <begin position="209"/>
        <end position="408"/>
    </location>
</feature>
<proteinExistence type="inferred from homology"/>
<evidence type="ECO:0000256" key="2">
    <source>
        <dbReference type="ARBA" id="ARBA00022559"/>
    </source>
</evidence>
<keyword evidence="6" id="KW-0560">Oxidoreductase</keyword>
<dbReference type="PANTHER" id="PTHR30521:SF4">
    <property type="entry name" value="DEFERROCHELATASE"/>
    <property type="match status" value="1"/>
</dbReference>
<dbReference type="GO" id="GO:0005829">
    <property type="term" value="C:cytosol"/>
    <property type="evidence" value="ECO:0007669"/>
    <property type="project" value="TreeGrafter"/>
</dbReference>
<evidence type="ECO:0000313" key="12">
    <source>
        <dbReference type="Proteomes" id="UP000800092"/>
    </source>
</evidence>
<dbReference type="PROSITE" id="PS51404">
    <property type="entry name" value="DYP_PEROXIDASE"/>
    <property type="match status" value="1"/>
</dbReference>
<evidence type="ECO:0000256" key="7">
    <source>
        <dbReference type="ARBA" id="ARBA00023004"/>
    </source>
</evidence>
<comment type="cofactor">
    <cofactor evidence="1">
        <name>heme b</name>
        <dbReference type="ChEBI" id="CHEBI:60344"/>
    </cofactor>
</comment>
<sequence>MAVAPLSLANVQGDILFGLPKQTQSFFFFQIDQVDAFRSNLSNLVPLITSAQQTQTNISEIRQFKIKNNIAVDAGDGEVVHPDVITVSGVNIAFSAKGLQKSKFSTKLTFMRIGILDDINDTLFNNGMKSDASNLGDSGMQQADGTFQPDWDDTFLQEIHGVTLVTGDSHDTVNDKLASVKDILSGTVTEISTLSGDVRPGDEAGHEHFGYKDGVSNPAVQDVEAINPGQATIDQGVALLGRGVDTATTRPSWALDGSFMAFRKLPQLVPEFDKFLLDTAKTQDAADLMGARFVGRWKSGAPIMNATTQDDPALGADATLNNDFKFVKGDQSACPFAAHIRKMNPRNDLSESAIQPHMILRRGIPFGPEVSDEERQANATAQERGLLFVCYQSVLSSGFSFLQQAWANKQNFPPGDSPTPGFDPIIGQTTSGDVRTMTGAFVNNTSQPLNLLAQWVNSKGGEYFFSPSIPTLQNVFATS</sequence>
<dbReference type="InterPro" id="IPR048328">
    <property type="entry name" value="Dyp_perox_C"/>
</dbReference>
<keyword evidence="7" id="KW-0408">Iron</keyword>
<dbReference type="PANTHER" id="PTHR30521">
    <property type="entry name" value="DEFERROCHELATASE/PEROXIDASE"/>
    <property type="match status" value="1"/>
</dbReference>
<keyword evidence="3" id="KW-0349">Heme</keyword>
<comment type="similarity">
    <text evidence="8">Belongs to the DyP-type peroxidase family.</text>
</comment>
<evidence type="ECO:0000259" key="9">
    <source>
        <dbReference type="Pfam" id="PF20628"/>
    </source>
</evidence>
<evidence type="ECO:0000256" key="5">
    <source>
        <dbReference type="ARBA" id="ARBA00022729"/>
    </source>
</evidence>
<keyword evidence="5" id="KW-0732">Signal</keyword>
<gene>
    <name evidence="11" type="ORF">EV356DRAFT_453563</name>
</gene>
<dbReference type="AlphaFoldDB" id="A0A6A6GYT3"/>
<dbReference type="NCBIfam" id="TIGR01413">
    <property type="entry name" value="Dyp_perox_fam"/>
    <property type="match status" value="1"/>
</dbReference>
<name>A0A6A6GYT3_VIRVR</name>
<dbReference type="GO" id="GO:0046872">
    <property type="term" value="F:metal ion binding"/>
    <property type="evidence" value="ECO:0007669"/>
    <property type="project" value="UniProtKB-KW"/>
</dbReference>
<reference evidence="11" key="1">
    <citation type="journal article" date="2020" name="Stud. Mycol.">
        <title>101 Dothideomycetes genomes: a test case for predicting lifestyles and emergence of pathogens.</title>
        <authorList>
            <person name="Haridas S."/>
            <person name="Albert R."/>
            <person name="Binder M."/>
            <person name="Bloem J."/>
            <person name="Labutti K."/>
            <person name="Salamov A."/>
            <person name="Andreopoulos B."/>
            <person name="Baker S."/>
            <person name="Barry K."/>
            <person name="Bills G."/>
            <person name="Bluhm B."/>
            <person name="Cannon C."/>
            <person name="Castanera R."/>
            <person name="Culley D."/>
            <person name="Daum C."/>
            <person name="Ezra D."/>
            <person name="Gonzalez J."/>
            <person name="Henrissat B."/>
            <person name="Kuo A."/>
            <person name="Liang C."/>
            <person name="Lipzen A."/>
            <person name="Lutzoni F."/>
            <person name="Magnuson J."/>
            <person name="Mondo S."/>
            <person name="Nolan M."/>
            <person name="Ohm R."/>
            <person name="Pangilinan J."/>
            <person name="Park H.-J."/>
            <person name="Ramirez L."/>
            <person name="Alfaro M."/>
            <person name="Sun H."/>
            <person name="Tritt A."/>
            <person name="Yoshinaga Y."/>
            <person name="Zwiers L.-H."/>
            <person name="Turgeon B."/>
            <person name="Goodwin S."/>
            <person name="Spatafora J."/>
            <person name="Crous P."/>
            <person name="Grigoriev I."/>
        </authorList>
    </citation>
    <scope>NUCLEOTIDE SEQUENCE</scope>
    <source>
        <strain evidence="11">Tuck. ex Michener</strain>
    </source>
</reference>
<evidence type="ECO:0000259" key="10">
    <source>
        <dbReference type="Pfam" id="PF21105"/>
    </source>
</evidence>
<evidence type="ECO:0000256" key="8">
    <source>
        <dbReference type="ARBA" id="ARBA00025737"/>
    </source>
</evidence>
<dbReference type="InterPro" id="IPR006314">
    <property type="entry name" value="Dyp_peroxidase"/>
</dbReference>
<feature type="domain" description="DyP dimeric alpha+beta barrel" evidence="10">
    <location>
        <begin position="10"/>
        <end position="200"/>
    </location>
</feature>
<evidence type="ECO:0000256" key="6">
    <source>
        <dbReference type="ARBA" id="ARBA00023002"/>
    </source>
</evidence>
<keyword evidence="2 11" id="KW-0575">Peroxidase</keyword>
<dbReference type="SUPFAM" id="SSF54909">
    <property type="entry name" value="Dimeric alpha+beta barrel"/>
    <property type="match status" value="1"/>
</dbReference>
<dbReference type="GO" id="GO:0004601">
    <property type="term" value="F:peroxidase activity"/>
    <property type="evidence" value="ECO:0007669"/>
    <property type="project" value="UniProtKB-KW"/>
</dbReference>